<dbReference type="RefSeq" id="WP_169493835.1">
    <property type="nucleotide sequence ID" value="NZ_AP029021.1"/>
</dbReference>
<proteinExistence type="predicted"/>
<reference evidence="2 3" key="1">
    <citation type="submission" date="2020-04" db="EMBL/GenBank/DDBJ databases">
        <title>Novosphingobium sp. TW-4 isolated from soil.</title>
        <authorList>
            <person name="Dahal R.H."/>
            <person name="Chaudhary D.K."/>
        </authorList>
    </citation>
    <scope>NUCLEOTIDE SEQUENCE [LARGE SCALE GENOMIC DNA]</scope>
    <source>
        <strain evidence="2 3">TW-4</strain>
    </source>
</reference>
<organism evidence="2 3">
    <name type="scientific">Novosphingobium olei</name>
    <dbReference type="NCBI Taxonomy" id="2728851"/>
    <lineage>
        <taxon>Bacteria</taxon>
        <taxon>Pseudomonadati</taxon>
        <taxon>Pseudomonadota</taxon>
        <taxon>Alphaproteobacteria</taxon>
        <taxon>Sphingomonadales</taxon>
        <taxon>Sphingomonadaceae</taxon>
        <taxon>Novosphingobium</taxon>
    </lineage>
</organism>
<dbReference type="AlphaFoldDB" id="A0A7Y0BQG6"/>
<protein>
    <submittedName>
        <fullName evidence="2">Uncharacterized protein</fullName>
    </submittedName>
</protein>
<feature type="compositionally biased region" description="Polar residues" evidence="1">
    <location>
        <begin position="52"/>
        <end position="68"/>
    </location>
</feature>
<feature type="compositionally biased region" description="Polar residues" evidence="1">
    <location>
        <begin position="15"/>
        <end position="26"/>
    </location>
</feature>
<sequence length="68" mass="7059">MSAGVSPISPVLSGTPASRTSYDSTPVSPPVQKATCITTQDPPSRYDPSVTVPRQPTDITSGNVNIMV</sequence>
<dbReference type="Proteomes" id="UP000583556">
    <property type="component" value="Unassembled WGS sequence"/>
</dbReference>
<accession>A0A7Y0BQG6</accession>
<keyword evidence="3" id="KW-1185">Reference proteome</keyword>
<evidence type="ECO:0000256" key="1">
    <source>
        <dbReference type="SAM" id="MobiDB-lite"/>
    </source>
</evidence>
<name>A0A7Y0BQG6_9SPHN</name>
<gene>
    <name evidence="2" type="ORF">HHL27_12895</name>
</gene>
<evidence type="ECO:0000313" key="2">
    <source>
        <dbReference type="EMBL" id="NML94563.1"/>
    </source>
</evidence>
<evidence type="ECO:0000313" key="3">
    <source>
        <dbReference type="Proteomes" id="UP000583556"/>
    </source>
</evidence>
<feature type="region of interest" description="Disordered" evidence="1">
    <location>
        <begin position="1"/>
        <end position="68"/>
    </location>
</feature>
<dbReference type="EMBL" id="JABBGM010000005">
    <property type="protein sequence ID" value="NML94563.1"/>
    <property type="molecule type" value="Genomic_DNA"/>
</dbReference>
<comment type="caution">
    <text evidence="2">The sequence shown here is derived from an EMBL/GenBank/DDBJ whole genome shotgun (WGS) entry which is preliminary data.</text>
</comment>